<protein>
    <recommendedName>
        <fullName evidence="3">Endonuclease/exonuclease/phosphatase domain-containing protein</fullName>
    </recommendedName>
</protein>
<organism evidence="1 2">
    <name type="scientific">Elysia marginata</name>
    <dbReference type="NCBI Taxonomy" id="1093978"/>
    <lineage>
        <taxon>Eukaryota</taxon>
        <taxon>Metazoa</taxon>
        <taxon>Spiralia</taxon>
        <taxon>Lophotrochozoa</taxon>
        <taxon>Mollusca</taxon>
        <taxon>Gastropoda</taxon>
        <taxon>Heterobranchia</taxon>
        <taxon>Euthyneura</taxon>
        <taxon>Panpulmonata</taxon>
        <taxon>Sacoglossa</taxon>
        <taxon>Placobranchoidea</taxon>
        <taxon>Plakobranchidae</taxon>
        <taxon>Elysia</taxon>
    </lineage>
</organism>
<name>A0AAV4JMI1_9GAST</name>
<sequence length="93" mass="10304">MNKATGKERGLFYYRLHGVVDKLPKKKKDVNIVMGDLNAKVGVDNRSNDEVMGMHGLEEANGNRERFISMCSFNQLVVGGQSFLTNASRGQQG</sequence>
<dbReference type="AlphaFoldDB" id="A0AAV4JMI1"/>
<evidence type="ECO:0008006" key="3">
    <source>
        <dbReference type="Google" id="ProtNLM"/>
    </source>
</evidence>
<dbReference type="Proteomes" id="UP000762676">
    <property type="component" value="Unassembled WGS sequence"/>
</dbReference>
<proteinExistence type="predicted"/>
<comment type="caution">
    <text evidence="1">The sequence shown here is derived from an EMBL/GenBank/DDBJ whole genome shotgun (WGS) entry which is preliminary data.</text>
</comment>
<gene>
    <name evidence="1" type="ORF">ElyMa_001636800</name>
</gene>
<evidence type="ECO:0000313" key="1">
    <source>
        <dbReference type="EMBL" id="GFS23319.1"/>
    </source>
</evidence>
<evidence type="ECO:0000313" key="2">
    <source>
        <dbReference type="Proteomes" id="UP000762676"/>
    </source>
</evidence>
<keyword evidence="2" id="KW-1185">Reference proteome</keyword>
<accession>A0AAV4JMI1</accession>
<reference evidence="1 2" key="1">
    <citation type="journal article" date="2021" name="Elife">
        <title>Chloroplast acquisition without the gene transfer in kleptoplastic sea slugs, Plakobranchus ocellatus.</title>
        <authorList>
            <person name="Maeda T."/>
            <person name="Takahashi S."/>
            <person name="Yoshida T."/>
            <person name="Shimamura S."/>
            <person name="Takaki Y."/>
            <person name="Nagai Y."/>
            <person name="Toyoda A."/>
            <person name="Suzuki Y."/>
            <person name="Arimoto A."/>
            <person name="Ishii H."/>
            <person name="Satoh N."/>
            <person name="Nishiyama T."/>
            <person name="Hasebe M."/>
            <person name="Maruyama T."/>
            <person name="Minagawa J."/>
            <person name="Obokata J."/>
            <person name="Shigenobu S."/>
        </authorList>
    </citation>
    <scope>NUCLEOTIDE SEQUENCE [LARGE SCALE GENOMIC DNA]</scope>
</reference>
<dbReference type="EMBL" id="BMAT01003312">
    <property type="protein sequence ID" value="GFS23319.1"/>
    <property type="molecule type" value="Genomic_DNA"/>
</dbReference>